<accession>A0ABT9BQW3</accession>
<organism evidence="2 3">
    <name type="scientific">Antiquaquibacter soli</name>
    <dbReference type="NCBI Taxonomy" id="3064523"/>
    <lineage>
        <taxon>Bacteria</taxon>
        <taxon>Bacillati</taxon>
        <taxon>Actinomycetota</taxon>
        <taxon>Actinomycetes</taxon>
        <taxon>Micrococcales</taxon>
        <taxon>Microbacteriaceae</taxon>
        <taxon>Antiquaquibacter</taxon>
    </lineage>
</organism>
<dbReference type="InterPro" id="IPR010310">
    <property type="entry name" value="T7SS_ESAT-6-like"/>
</dbReference>
<proteinExistence type="inferred from homology"/>
<dbReference type="SUPFAM" id="SSF140453">
    <property type="entry name" value="EsxAB dimer-like"/>
    <property type="match status" value="1"/>
</dbReference>
<evidence type="ECO:0000313" key="2">
    <source>
        <dbReference type="EMBL" id="MDO7883411.1"/>
    </source>
</evidence>
<dbReference type="EMBL" id="JAUQUB010000005">
    <property type="protein sequence ID" value="MDO7883411.1"/>
    <property type="molecule type" value="Genomic_DNA"/>
</dbReference>
<dbReference type="RefSeq" id="WP_305003838.1">
    <property type="nucleotide sequence ID" value="NZ_JAUQUB010000005.1"/>
</dbReference>
<name>A0ABT9BQW3_9MICO</name>
<sequence>MTRYQVDSEAVLNATGAARGTIARIQAEVAGLYGQLSALEGSWTGQAASAFSAVVNEWKSTQQRVEENLGAISQALGHAGQQYAEIESSNARLFQR</sequence>
<reference evidence="2 3" key="1">
    <citation type="submission" date="2023-07" db="EMBL/GenBank/DDBJ databases">
        <title>Protaetiibacter sp. nov WY-16 isolated from soil.</title>
        <authorList>
            <person name="Liu B."/>
            <person name="Wan Y."/>
        </authorList>
    </citation>
    <scope>NUCLEOTIDE SEQUENCE [LARGE SCALE GENOMIC DNA]</scope>
    <source>
        <strain evidence="2 3">WY-16</strain>
    </source>
</reference>
<gene>
    <name evidence="2" type="ORF">Q5716_14350</name>
</gene>
<comment type="caution">
    <text evidence="2">The sequence shown here is derived from an EMBL/GenBank/DDBJ whole genome shotgun (WGS) entry which is preliminary data.</text>
</comment>
<protein>
    <recommendedName>
        <fullName evidence="1">ESAT-6-like protein</fullName>
    </recommendedName>
</protein>
<dbReference type="NCBIfam" id="TIGR03930">
    <property type="entry name" value="WXG100_ESAT6"/>
    <property type="match status" value="1"/>
</dbReference>
<comment type="similarity">
    <text evidence="1">Belongs to the WXG100 family.</text>
</comment>
<dbReference type="Proteomes" id="UP001241072">
    <property type="component" value="Unassembled WGS sequence"/>
</dbReference>
<dbReference type="Pfam" id="PF06013">
    <property type="entry name" value="WXG100"/>
    <property type="match status" value="1"/>
</dbReference>
<keyword evidence="3" id="KW-1185">Reference proteome</keyword>
<evidence type="ECO:0000313" key="3">
    <source>
        <dbReference type="Proteomes" id="UP001241072"/>
    </source>
</evidence>
<dbReference type="InterPro" id="IPR036689">
    <property type="entry name" value="ESAT-6-like_sf"/>
</dbReference>
<evidence type="ECO:0000256" key="1">
    <source>
        <dbReference type="RuleBase" id="RU362001"/>
    </source>
</evidence>
<dbReference type="Gene3D" id="1.10.287.1060">
    <property type="entry name" value="ESAT-6-like"/>
    <property type="match status" value="1"/>
</dbReference>